<dbReference type="OrthoDB" id="9000885at2"/>
<feature type="transmembrane region" description="Helical" evidence="1">
    <location>
        <begin position="55"/>
        <end position="80"/>
    </location>
</feature>
<organism evidence="2 3">
    <name type="scientific">Caballeronia zhejiangensis</name>
    <dbReference type="NCBI Taxonomy" id="871203"/>
    <lineage>
        <taxon>Bacteria</taxon>
        <taxon>Pseudomonadati</taxon>
        <taxon>Pseudomonadota</taxon>
        <taxon>Betaproteobacteria</taxon>
        <taxon>Burkholderiales</taxon>
        <taxon>Burkholderiaceae</taxon>
        <taxon>Caballeronia</taxon>
    </lineage>
</organism>
<reference evidence="2 3" key="1">
    <citation type="submission" date="2014-03" db="EMBL/GenBank/DDBJ databases">
        <title>Draft Genome Sequences of Four Burkholderia Strains.</title>
        <authorList>
            <person name="Liu X.Y."/>
            <person name="Li C.X."/>
            <person name="Xu J.H."/>
        </authorList>
    </citation>
    <scope>NUCLEOTIDE SEQUENCE [LARGE SCALE GENOMIC DNA]</scope>
    <source>
        <strain evidence="2 3">OP-1</strain>
    </source>
</reference>
<keyword evidence="1" id="KW-0472">Membrane</keyword>
<dbReference type="EMBL" id="JFHD01000045">
    <property type="protein sequence ID" value="KDR25608.1"/>
    <property type="molecule type" value="Genomic_DNA"/>
</dbReference>
<feature type="transmembrane region" description="Helical" evidence="1">
    <location>
        <begin position="12"/>
        <end position="34"/>
    </location>
</feature>
<comment type="caution">
    <text evidence="2">The sequence shown here is derived from an EMBL/GenBank/DDBJ whole genome shotgun (WGS) entry which is preliminary data.</text>
</comment>
<name>A0A656QBZ2_9BURK</name>
<keyword evidence="1" id="KW-1133">Transmembrane helix</keyword>
<protein>
    <submittedName>
        <fullName evidence="2">Uncharacterized protein</fullName>
    </submittedName>
</protein>
<feature type="transmembrane region" description="Helical" evidence="1">
    <location>
        <begin position="86"/>
        <end position="105"/>
    </location>
</feature>
<evidence type="ECO:0000256" key="1">
    <source>
        <dbReference type="SAM" id="Phobius"/>
    </source>
</evidence>
<dbReference type="Proteomes" id="UP000027451">
    <property type="component" value="Unassembled WGS sequence"/>
</dbReference>
<gene>
    <name evidence="2" type="ORF">BG60_27715</name>
</gene>
<evidence type="ECO:0000313" key="2">
    <source>
        <dbReference type="EMBL" id="KDR25608.1"/>
    </source>
</evidence>
<dbReference type="AlphaFoldDB" id="A0A656QBZ2"/>
<keyword evidence="1" id="KW-0812">Transmembrane</keyword>
<sequence>MTKYLQDLTNAVAGMSVLQATLFWLFIGIAFVAIRRIYARLVHHKSAPAAPAQHHNIAFLLALASVFALCLSFPFHIVLADDQFDWISACVVLYGTCWVAIGAVMSREQEVDMLSLIDTQKGATPNAIEVATVKALVDASRFCRNGLIFVALGAVIQMGHLVYKAHPELFFKVAVAQADPAMGATITQTPALAALRDSQPS</sequence>
<proteinExistence type="predicted"/>
<keyword evidence="3" id="KW-1185">Reference proteome</keyword>
<dbReference type="RefSeq" id="WP_033536778.1">
    <property type="nucleotide sequence ID" value="NZ_JFHD01000045.1"/>
</dbReference>
<accession>A0A656QBZ2</accession>
<dbReference type="SUPFAM" id="SSF103473">
    <property type="entry name" value="MFS general substrate transporter"/>
    <property type="match status" value="1"/>
</dbReference>
<dbReference type="InterPro" id="IPR036259">
    <property type="entry name" value="MFS_trans_sf"/>
</dbReference>
<evidence type="ECO:0000313" key="3">
    <source>
        <dbReference type="Proteomes" id="UP000027451"/>
    </source>
</evidence>